<dbReference type="PROSITE" id="PS00198">
    <property type="entry name" value="4FE4S_FER_1"/>
    <property type="match status" value="1"/>
</dbReference>
<dbReference type="HOGENOM" id="CLU_078180_0_0_9"/>
<dbReference type="OrthoDB" id="5422255at2"/>
<keyword evidence="6" id="KW-1185">Reference proteome</keyword>
<name>L0F333_DESDL</name>
<feature type="domain" description="4Fe-4S ferredoxin-type" evidence="4">
    <location>
        <begin position="272"/>
        <end position="301"/>
    </location>
</feature>
<dbReference type="SUPFAM" id="SSF54862">
    <property type="entry name" value="4Fe-4S ferredoxins"/>
    <property type="match status" value="1"/>
</dbReference>
<dbReference type="Proteomes" id="UP000010797">
    <property type="component" value="Chromosome"/>
</dbReference>
<dbReference type="GO" id="GO:0051536">
    <property type="term" value="F:iron-sulfur cluster binding"/>
    <property type="evidence" value="ECO:0007669"/>
    <property type="project" value="UniProtKB-KW"/>
</dbReference>
<keyword evidence="3" id="KW-0411">Iron-sulfur</keyword>
<dbReference type="RefSeq" id="WP_015261261.1">
    <property type="nucleotide sequence ID" value="NC_019903.1"/>
</dbReference>
<dbReference type="Pfam" id="PF12838">
    <property type="entry name" value="Fer4_7"/>
    <property type="match status" value="1"/>
</dbReference>
<dbReference type="AlphaFoldDB" id="L0F333"/>
<dbReference type="InterPro" id="IPR017900">
    <property type="entry name" value="4Fe4S_Fe_S_CS"/>
</dbReference>
<protein>
    <submittedName>
        <fullName evidence="5">4Fe-4S protein</fullName>
    </submittedName>
</protein>
<reference evidence="6" key="1">
    <citation type="submission" date="2012-02" db="EMBL/GenBank/DDBJ databases">
        <title>Complete sequence of Desulfitobacterium dichloroeliminans LMG P-21439.</title>
        <authorList>
            <person name="Lucas S."/>
            <person name="Han J."/>
            <person name="Lapidus A."/>
            <person name="Cheng J.-F."/>
            <person name="Goodwin L."/>
            <person name="Pitluck S."/>
            <person name="Peters L."/>
            <person name="Ovchinnikova G."/>
            <person name="Teshima H."/>
            <person name="Detter J.C."/>
            <person name="Han C."/>
            <person name="Tapia R."/>
            <person name="Land M."/>
            <person name="Hauser L."/>
            <person name="Kyrpides N."/>
            <person name="Ivanova N."/>
            <person name="Pagani I."/>
            <person name="Kruse T."/>
            <person name="de Vos W.M."/>
            <person name="Boon N."/>
            <person name="Smidt H."/>
            <person name="Woyke T."/>
        </authorList>
    </citation>
    <scope>NUCLEOTIDE SEQUENCE [LARGE SCALE GENOMIC DNA]</scope>
    <source>
        <strain evidence="6">LMG P-21439 / DCA1</strain>
    </source>
</reference>
<gene>
    <name evidence="5" type="ordered locus">Desdi_0732</name>
</gene>
<evidence type="ECO:0000259" key="4">
    <source>
        <dbReference type="PROSITE" id="PS51379"/>
    </source>
</evidence>
<dbReference type="GO" id="GO:0046872">
    <property type="term" value="F:metal ion binding"/>
    <property type="evidence" value="ECO:0007669"/>
    <property type="project" value="UniProtKB-KW"/>
</dbReference>
<dbReference type="InterPro" id="IPR017896">
    <property type="entry name" value="4Fe4S_Fe-S-bd"/>
</dbReference>
<dbReference type="eggNOG" id="COG1148">
    <property type="taxonomic scope" value="Bacteria"/>
</dbReference>
<sequence>MSDQRNKVLKQFSQEYKRTDDGFHKKVHGYFYLRYNKLYVYLMKMGLNKMLPKPHKLVMPPGEHNKEAMEAVSMFASHTGRKSMSIETSDYHAKVLRVEDAAKFFKLEQDLNLPDLPKTIIPFEVARKTIIKNPESLCVIDCPCREARGEEGCYPRDVCLVLGEPWVSFALEYGEESNARRITQEEALRIVHLQHEAGNVHSIFWKSSQNDRTYAMCNCCACCCTALQGHNYVHSPMMASSGYKCEVDIKQCISCGACTEHCNFFALEIKDGTLSYQPEKCYGCGVCESICPNGAITMRRDDPLISEPLDLDVLIPKYTPKE</sequence>
<dbReference type="EMBL" id="CP003344">
    <property type="protein sequence ID" value="AGA68259.1"/>
    <property type="molecule type" value="Genomic_DNA"/>
</dbReference>
<evidence type="ECO:0000313" key="5">
    <source>
        <dbReference type="EMBL" id="AGA68259.1"/>
    </source>
</evidence>
<evidence type="ECO:0000256" key="3">
    <source>
        <dbReference type="ARBA" id="ARBA00023014"/>
    </source>
</evidence>
<evidence type="ECO:0000256" key="1">
    <source>
        <dbReference type="ARBA" id="ARBA00022723"/>
    </source>
</evidence>
<proteinExistence type="predicted"/>
<feature type="domain" description="4Fe-4S ferredoxin-type" evidence="4">
    <location>
        <begin position="243"/>
        <end position="271"/>
    </location>
</feature>
<dbReference type="PROSITE" id="PS51379">
    <property type="entry name" value="4FE4S_FER_2"/>
    <property type="match status" value="2"/>
</dbReference>
<evidence type="ECO:0000256" key="2">
    <source>
        <dbReference type="ARBA" id="ARBA00023004"/>
    </source>
</evidence>
<evidence type="ECO:0000313" key="6">
    <source>
        <dbReference type="Proteomes" id="UP000010797"/>
    </source>
</evidence>
<dbReference type="KEGG" id="ddl:Desdi_0732"/>
<accession>L0F333</accession>
<keyword evidence="1" id="KW-0479">Metal-binding</keyword>
<dbReference type="STRING" id="871963.Desdi_0732"/>
<keyword evidence="2" id="KW-0408">Iron</keyword>
<dbReference type="Gene3D" id="3.30.70.20">
    <property type="match status" value="1"/>
</dbReference>
<organism evidence="5 6">
    <name type="scientific">Desulfitobacterium dichloroeliminans (strain LMG P-21439 / DCA1)</name>
    <dbReference type="NCBI Taxonomy" id="871963"/>
    <lineage>
        <taxon>Bacteria</taxon>
        <taxon>Bacillati</taxon>
        <taxon>Bacillota</taxon>
        <taxon>Clostridia</taxon>
        <taxon>Eubacteriales</taxon>
        <taxon>Desulfitobacteriaceae</taxon>
        <taxon>Desulfitobacterium</taxon>
    </lineage>
</organism>